<dbReference type="SUPFAM" id="SSF46689">
    <property type="entry name" value="Homeodomain-like"/>
    <property type="match status" value="1"/>
</dbReference>
<name>A0A250AWP0_9GAMM</name>
<feature type="domain" description="HTH araC/xylS-type" evidence="3">
    <location>
        <begin position="1"/>
        <end position="28"/>
    </location>
</feature>
<gene>
    <name evidence="4" type="ORF">AWC35_02725</name>
</gene>
<proteinExistence type="predicted"/>
<sequence>MAAEASLSPSAFHRQFKAVTSMTPIQYQKQLMKWKKGGVYEVPGQMKQEQSRFSGALGIRVTGRQYALGDVGHDAARGKPCRQRAQEILPAYDLGEAAAKHQLDALFRNVSGLVPILEMTGGDALRIHGAEEASGRRTW</sequence>
<dbReference type="GO" id="GO:0003700">
    <property type="term" value="F:DNA-binding transcription factor activity"/>
    <property type="evidence" value="ECO:0007669"/>
    <property type="project" value="InterPro"/>
</dbReference>
<accession>A0A250AWP0</accession>
<evidence type="ECO:0000259" key="3">
    <source>
        <dbReference type="Pfam" id="PF00165"/>
    </source>
</evidence>
<dbReference type="EMBL" id="CP014136">
    <property type="protein sequence ID" value="ATA18349.1"/>
    <property type="molecule type" value="Genomic_DNA"/>
</dbReference>
<protein>
    <recommendedName>
        <fullName evidence="3">HTH araC/xylS-type domain-containing protein</fullName>
    </recommendedName>
</protein>
<evidence type="ECO:0000256" key="1">
    <source>
        <dbReference type="ARBA" id="ARBA00023015"/>
    </source>
</evidence>
<keyword evidence="1" id="KW-0805">Transcription regulation</keyword>
<dbReference type="GO" id="GO:0043565">
    <property type="term" value="F:sequence-specific DNA binding"/>
    <property type="evidence" value="ECO:0007669"/>
    <property type="project" value="InterPro"/>
</dbReference>
<reference evidence="4 5" key="1">
    <citation type="submission" date="2016-01" db="EMBL/GenBank/DDBJ databases">
        <authorList>
            <person name="Oliw E.H."/>
        </authorList>
    </citation>
    <scope>NUCLEOTIDE SEQUENCE [LARGE SCALE GENOMIC DNA]</scope>
    <source>
        <strain evidence="4 5">FRB97</strain>
    </source>
</reference>
<evidence type="ECO:0000313" key="5">
    <source>
        <dbReference type="Proteomes" id="UP000217182"/>
    </source>
</evidence>
<dbReference type="InterPro" id="IPR009057">
    <property type="entry name" value="Homeodomain-like_sf"/>
</dbReference>
<dbReference type="Gene3D" id="1.10.10.60">
    <property type="entry name" value="Homeodomain-like"/>
    <property type="match status" value="1"/>
</dbReference>
<keyword evidence="5" id="KW-1185">Reference proteome</keyword>
<organism evidence="4 5">
    <name type="scientific">Gibbsiella quercinecans</name>
    <dbReference type="NCBI Taxonomy" id="929813"/>
    <lineage>
        <taxon>Bacteria</taxon>
        <taxon>Pseudomonadati</taxon>
        <taxon>Pseudomonadota</taxon>
        <taxon>Gammaproteobacteria</taxon>
        <taxon>Enterobacterales</taxon>
        <taxon>Yersiniaceae</taxon>
        <taxon>Gibbsiella</taxon>
    </lineage>
</organism>
<dbReference type="KEGG" id="gqu:AWC35_02725"/>
<evidence type="ECO:0000256" key="2">
    <source>
        <dbReference type="ARBA" id="ARBA00023163"/>
    </source>
</evidence>
<dbReference type="AlphaFoldDB" id="A0A250AWP0"/>
<dbReference type="InterPro" id="IPR018060">
    <property type="entry name" value="HTH_AraC"/>
</dbReference>
<keyword evidence="2" id="KW-0804">Transcription</keyword>
<evidence type="ECO:0000313" key="4">
    <source>
        <dbReference type="EMBL" id="ATA18349.1"/>
    </source>
</evidence>
<dbReference type="Proteomes" id="UP000217182">
    <property type="component" value="Chromosome"/>
</dbReference>
<dbReference type="Pfam" id="PF00165">
    <property type="entry name" value="HTH_AraC"/>
    <property type="match status" value="1"/>
</dbReference>
<dbReference type="OrthoDB" id="34150at2"/>